<keyword evidence="3 10" id="KW-0812">Transmembrane</keyword>
<evidence type="ECO:0000313" key="13">
    <source>
        <dbReference type="Proteomes" id="UP000638981"/>
    </source>
</evidence>
<dbReference type="GO" id="GO:0009252">
    <property type="term" value="P:peptidoglycan biosynthetic process"/>
    <property type="evidence" value="ECO:0007669"/>
    <property type="project" value="UniProtKB-UniRule"/>
</dbReference>
<feature type="transmembrane region" description="Helical" evidence="10">
    <location>
        <begin position="90"/>
        <end position="113"/>
    </location>
</feature>
<evidence type="ECO:0000256" key="8">
    <source>
        <dbReference type="ARBA" id="ARBA00060041"/>
    </source>
</evidence>
<reference evidence="12" key="1">
    <citation type="journal article" date="2014" name="Int. J. Syst. Evol. Microbiol.">
        <title>Complete genome sequence of Corynebacterium casei LMG S-19264T (=DSM 44701T), isolated from a smear-ripened cheese.</title>
        <authorList>
            <consortium name="US DOE Joint Genome Institute (JGI-PGF)"/>
            <person name="Walter F."/>
            <person name="Albersmeier A."/>
            <person name="Kalinowski J."/>
            <person name="Ruckert C."/>
        </authorList>
    </citation>
    <scope>NUCLEOTIDE SEQUENCE</scope>
    <source>
        <strain evidence="12">KCTC 23310</strain>
    </source>
</reference>
<comment type="function">
    <text evidence="8 10 11">Involved in peptidoglycan biosynthesis. Transports lipid-linked peptidoglycan precursors from the inner to the outer leaflet of the cytoplasmic membrane.</text>
</comment>
<dbReference type="HAMAP" id="MF_02078">
    <property type="entry name" value="MurJ_MviN"/>
    <property type="match status" value="1"/>
</dbReference>
<keyword evidence="4 10" id="KW-0133">Cell shape</keyword>
<feature type="transmembrane region" description="Helical" evidence="10">
    <location>
        <begin position="224"/>
        <end position="245"/>
    </location>
</feature>
<evidence type="ECO:0000256" key="1">
    <source>
        <dbReference type="ARBA" id="ARBA00004651"/>
    </source>
</evidence>
<accession>A0A918TL46</accession>
<evidence type="ECO:0000256" key="11">
    <source>
        <dbReference type="PIRNR" id="PIRNR002869"/>
    </source>
</evidence>
<feature type="transmembrane region" description="Helical" evidence="10">
    <location>
        <begin position="184"/>
        <end position="203"/>
    </location>
</feature>
<feature type="transmembrane region" description="Helical" evidence="10">
    <location>
        <begin position="405"/>
        <end position="423"/>
    </location>
</feature>
<feature type="transmembrane region" description="Helical" evidence="10">
    <location>
        <begin position="265"/>
        <end position="286"/>
    </location>
</feature>
<evidence type="ECO:0000256" key="2">
    <source>
        <dbReference type="ARBA" id="ARBA00022475"/>
    </source>
</evidence>
<feature type="transmembrane region" description="Helical" evidence="10">
    <location>
        <begin position="157"/>
        <end position="178"/>
    </location>
</feature>
<gene>
    <name evidence="12" type="primary">mviN</name>
    <name evidence="10" type="synonym">murJ</name>
    <name evidence="12" type="ORF">GCM10007315_14060</name>
</gene>
<keyword evidence="6 10" id="KW-1133">Transmembrane helix</keyword>
<dbReference type="PRINTS" id="PR01806">
    <property type="entry name" value="VIRFACTRMVIN"/>
</dbReference>
<evidence type="ECO:0000313" key="12">
    <source>
        <dbReference type="EMBL" id="GHC52698.1"/>
    </source>
</evidence>
<evidence type="ECO:0000256" key="7">
    <source>
        <dbReference type="ARBA" id="ARBA00023136"/>
    </source>
</evidence>
<dbReference type="CDD" id="cd13123">
    <property type="entry name" value="MATE_MurJ_like"/>
    <property type="match status" value="1"/>
</dbReference>
<feature type="transmembrane region" description="Helical" evidence="10">
    <location>
        <begin position="125"/>
        <end position="145"/>
    </location>
</feature>
<feature type="transmembrane region" description="Helical" evidence="10">
    <location>
        <begin position="380"/>
        <end position="399"/>
    </location>
</feature>
<protein>
    <recommendedName>
        <fullName evidence="10">Probable lipid II flippase MurJ</fullName>
    </recommendedName>
</protein>
<dbReference type="InterPro" id="IPR051050">
    <property type="entry name" value="Lipid_II_flippase_MurJ/MviN"/>
</dbReference>
<evidence type="ECO:0000256" key="4">
    <source>
        <dbReference type="ARBA" id="ARBA00022960"/>
    </source>
</evidence>
<reference evidence="12" key="2">
    <citation type="submission" date="2020-09" db="EMBL/GenBank/DDBJ databases">
        <authorList>
            <person name="Sun Q."/>
            <person name="Kim S."/>
        </authorList>
    </citation>
    <scope>NUCLEOTIDE SEQUENCE</scope>
    <source>
        <strain evidence="12">KCTC 23310</strain>
    </source>
</reference>
<dbReference type="EMBL" id="BMYJ01000004">
    <property type="protein sequence ID" value="GHC52698.1"/>
    <property type="molecule type" value="Genomic_DNA"/>
</dbReference>
<dbReference type="GO" id="GO:0015648">
    <property type="term" value="F:lipid-linked peptidoglycan transporter activity"/>
    <property type="evidence" value="ECO:0007669"/>
    <property type="project" value="UniProtKB-UniRule"/>
</dbReference>
<comment type="subcellular location">
    <subcellularLocation>
        <location evidence="10">Cell inner membrane</location>
        <topology evidence="10">Multi-pass membrane protein</topology>
    </subcellularLocation>
    <subcellularLocation>
        <location evidence="1">Cell membrane</location>
        <topology evidence="1">Multi-pass membrane protein</topology>
    </subcellularLocation>
</comment>
<evidence type="ECO:0000256" key="6">
    <source>
        <dbReference type="ARBA" id="ARBA00022989"/>
    </source>
</evidence>
<feature type="transmembrane region" description="Helical" evidence="10">
    <location>
        <begin position="307"/>
        <end position="326"/>
    </location>
</feature>
<keyword evidence="10 11" id="KW-0813">Transport</keyword>
<feature type="transmembrane region" description="Helical" evidence="10">
    <location>
        <begin position="443"/>
        <end position="461"/>
    </location>
</feature>
<dbReference type="Pfam" id="PF03023">
    <property type="entry name" value="MurJ"/>
    <property type="match status" value="1"/>
</dbReference>
<keyword evidence="2 10" id="KW-1003">Cell membrane</keyword>
<organism evidence="12 13">
    <name type="scientific">Neogemmobacter tilapiae</name>
    <dbReference type="NCBI Taxonomy" id="875041"/>
    <lineage>
        <taxon>Bacteria</taxon>
        <taxon>Pseudomonadati</taxon>
        <taxon>Pseudomonadota</taxon>
        <taxon>Alphaproteobacteria</taxon>
        <taxon>Rhodobacterales</taxon>
        <taxon>Paracoccaceae</taxon>
        <taxon>Neogemmobacter</taxon>
    </lineage>
</organism>
<comment type="pathway">
    <text evidence="10">Cell wall biogenesis; peptidoglycan biosynthesis.</text>
</comment>
<comment type="similarity">
    <text evidence="9 10 11">Belongs to the MurJ/MviN family.</text>
</comment>
<keyword evidence="10 11" id="KW-0961">Cell wall biogenesis/degradation</keyword>
<dbReference type="PIRSF" id="PIRSF002869">
    <property type="entry name" value="MviN"/>
    <property type="match status" value="1"/>
</dbReference>
<dbReference type="GO" id="GO:0034204">
    <property type="term" value="P:lipid translocation"/>
    <property type="evidence" value="ECO:0007669"/>
    <property type="project" value="TreeGrafter"/>
</dbReference>
<dbReference type="AlphaFoldDB" id="A0A918TL46"/>
<keyword evidence="13" id="KW-1185">Reference proteome</keyword>
<evidence type="ECO:0000256" key="5">
    <source>
        <dbReference type="ARBA" id="ARBA00022984"/>
    </source>
</evidence>
<comment type="caution">
    <text evidence="12">The sequence shown here is derived from an EMBL/GenBank/DDBJ whole genome shotgun (WGS) entry which is preliminary data.</text>
</comment>
<dbReference type="NCBIfam" id="TIGR01695">
    <property type="entry name" value="murJ_mviN"/>
    <property type="match status" value="1"/>
</dbReference>
<feature type="transmembrane region" description="Helical" evidence="10">
    <location>
        <begin position="341"/>
        <end position="360"/>
    </location>
</feature>
<dbReference type="GO" id="GO:0005886">
    <property type="term" value="C:plasma membrane"/>
    <property type="evidence" value="ECO:0007669"/>
    <property type="project" value="UniProtKB-SubCell"/>
</dbReference>
<name>A0A918TL46_9RHOB</name>
<dbReference type="Proteomes" id="UP000638981">
    <property type="component" value="Unassembled WGS sequence"/>
</dbReference>
<proteinExistence type="inferred from homology"/>
<dbReference type="InterPro" id="IPR004268">
    <property type="entry name" value="MurJ"/>
</dbReference>
<dbReference type="GO" id="GO:0008360">
    <property type="term" value="P:regulation of cell shape"/>
    <property type="evidence" value="ECO:0007669"/>
    <property type="project" value="UniProtKB-UniRule"/>
</dbReference>
<dbReference type="PANTHER" id="PTHR47019">
    <property type="entry name" value="LIPID II FLIPPASE MURJ"/>
    <property type="match status" value="1"/>
</dbReference>
<evidence type="ECO:0000256" key="9">
    <source>
        <dbReference type="ARBA" id="ARBA00061532"/>
    </source>
</evidence>
<dbReference type="GO" id="GO:0071555">
    <property type="term" value="P:cell wall organization"/>
    <property type="evidence" value="ECO:0007669"/>
    <property type="project" value="UniProtKB-UniRule"/>
</dbReference>
<feature type="transmembrane region" description="Helical" evidence="10">
    <location>
        <begin position="473"/>
        <end position="496"/>
    </location>
</feature>
<evidence type="ECO:0000256" key="10">
    <source>
        <dbReference type="HAMAP-Rule" id="MF_02078"/>
    </source>
</evidence>
<evidence type="ECO:0000256" key="3">
    <source>
        <dbReference type="ARBA" id="ARBA00022692"/>
    </source>
</evidence>
<sequence>MIRNILTLGGWTLVSRGAGLFRELMMAAYLGAGPVADAFNVAFSLPNMFRRFFAEGAFNQAFVPLYAKKLQAGEDAEEFAQNAFAGMTGFLIVFSVLGTLAMPWLVWAMAAGFVGDARFDLAVDFGRITFCYIGFISLFALLSGILNAHGRFAESGFVPVLMNVVFIAAILLAAQMGWDMGLTLAWTVPLTGVAQLGWTLYAARQMGFRPRLMWPRMTPDFRHLLVIMGPALLAGGVVQINLLVSRQVASGTEGAISWLVYADRLYQLPLGVVAIAVGTVLLPELSRRLRAGDAEGGREAFNRGTEFALFLTLPAAVALVVLAYPITQVLYQRGAFGAEDTAATALALAIYGAGLPAFVLHKVLQPLYYAREDTKRPFRYAVWSMVANAGLAFGLMPLVGFSAAAWATTIAGWTMVLQLWCGAKGMGPEAAFDARFKARLWRIVLAALGMGAVLYAATYGLSQALTSPGLRYAALGGLVALGIVSYFVLGFVLRAYRLSELKGLRRG</sequence>
<dbReference type="PANTHER" id="PTHR47019:SF1">
    <property type="entry name" value="LIPID II FLIPPASE MURJ"/>
    <property type="match status" value="1"/>
</dbReference>
<keyword evidence="5 10" id="KW-0573">Peptidoglycan synthesis</keyword>
<keyword evidence="10" id="KW-0997">Cell inner membrane</keyword>
<keyword evidence="7 10" id="KW-0472">Membrane</keyword>